<gene>
    <name evidence="1" type="ORF">FHS16_003037</name>
</gene>
<proteinExistence type="predicted"/>
<dbReference type="RefSeq" id="WP_183563696.1">
    <property type="nucleotide sequence ID" value="NZ_CBCSLB010000028.1"/>
</dbReference>
<reference evidence="1 2" key="1">
    <citation type="submission" date="2020-08" db="EMBL/GenBank/DDBJ databases">
        <title>Genomic Encyclopedia of Type Strains, Phase III (KMG-III): the genomes of soil and plant-associated and newly described type strains.</title>
        <authorList>
            <person name="Whitman W."/>
        </authorList>
    </citation>
    <scope>NUCLEOTIDE SEQUENCE [LARGE SCALE GENOMIC DNA]</scope>
    <source>
        <strain evidence="1 2">CECT 8234</strain>
    </source>
</reference>
<evidence type="ECO:0000313" key="1">
    <source>
        <dbReference type="EMBL" id="MBB3152978.1"/>
    </source>
</evidence>
<dbReference type="Proteomes" id="UP000518605">
    <property type="component" value="Unassembled WGS sequence"/>
</dbReference>
<evidence type="ECO:0000313" key="2">
    <source>
        <dbReference type="Proteomes" id="UP000518605"/>
    </source>
</evidence>
<comment type="caution">
    <text evidence="1">The sequence shown here is derived from an EMBL/GenBank/DDBJ whole genome shotgun (WGS) entry which is preliminary data.</text>
</comment>
<dbReference type="EMBL" id="JACHXW010000008">
    <property type="protein sequence ID" value="MBB3152978.1"/>
    <property type="molecule type" value="Genomic_DNA"/>
</dbReference>
<organism evidence="1 2">
    <name type="scientific">Paenibacillus endophyticus</name>
    <dbReference type="NCBI Taxonomy" id="1294268"/>
    <lineage>
        <taxon>Bacteria</taxon>
        <taxon>Bacillati</taxon>
        <taxon>Bacillota</taxon>
        <taxon>Bacilli</taxon>
        <taxon>Bacillales</taxon>
        <taxon>Paenibacillaceae</taxon>
        <taxon>Paenibacillus</taxon>
    </lineage>
</organism>
<protein>
    <submittedName>
        <fullName evidence="1">Uncharacterized protein</fullName>
    </submittedName>
</protein>
<accession>A0A7W5GB40</accession>
<name>A0A7W5GB40_9BACL</name>
<sequence length="80" mass="8569">MTHTVSELSKLTTAVLSEQAIVPMLNMDMDSDDWTSSIPRAEDAMIDAACLSTTLACDKPNKNLAVDNLVVQVSAAMKKA</sequence>
<keyword evidence="2" id="KW-1185">Reference proteome</keyword>
<dbReference type="AlphaFoldDB" id="A0A7W5GB40"/>